<dbReference type="InterPro" id="IPR006166">
    <property type="entry name" value="ERCC4_domain"/>
</dbReference>
<proteinExistence type="predicted"/>
<dbReference type="GO" id="GO:0003697">
    <property type="term" value="F:single-stranded DNA binding"/>
    <property type="evidence" value="ECO:0007669"/>
    <property type="project" value="TreeGrafter"/>
</dbReference>
<evidence type="ECO:0000259" key="5">
    <source>
        <dbReference type="Pfam" id="PF02732"/>
    </source>
</evidence>
<evidence type="ECO:0000256" key="3">
    <source>
        <dbReference type="ARBA" id="ARBA00023125"/>
    </source>
</evidence>
<keyword evidence="2" id="KW-0378">Hydrolase</keyword>
<organism evidence="6">
    <name type="scientific">Trepomonas sp. PC1</name>
    <dbReference type="NCBI Taxonomy" id="1076344"/>
    <lineage>
        <taxon>Eukaryota</taxon>
        <taxon>Metamonada</taxon>
        <taxon>Diplomonadida</taxon>
        <taxon>Hexamitidae</taxon>
        <taxon>Hexamitinae</taxon>
        <taxon>Trepomonas</taxon>
    </lineage>
</organism>
<gene>
    <name evidence="6" type="ORF">TPC1_11881</name>
</gene>
<keyword evidence="1" id="KW-0227">DNA damage</keyword>
<sequence length="110" mass="13185">LLLTDFKALVRKEVQTFQFLKNYKPVLKYNTVKCESKNPRVKMLIDSREYRSMFPLYFHQKFAVQIQTLQIGDYVLSKECVVERKSLDDFKSSLLDQRAVIQLERQELNY</sequence>
<dbReference type="GO" id="GO:0000724">
    <property type="term" value="P:double-strand break repair via homologous recombination"/>
    <property type="evidence" value="ECO:0007669"/>
    <property type="project" value="TreeGrafter"/>
</dbReference>
<keyword evidence="3" id="KW-0238">DNA-binding</keyword>
<keyword evidence="4" id="KW-0234">DNA repair</keyword>
<evidence type="ECO:0000256" key="1">
    <source>
        <dbReference type="ARBA" id="ARBA00022763"/>
    </source>
</evidence>
<protein>
    <submittedName>
        <fullName evidence="6">ERCC4 domain-containing protein</fullName>
    </submittedName>
</protein>
<evidence type="ECO:0000313" key="6">
    <source>
        <dbReference type="EMBL" id="JAP95206.1"/>
    </source>
</evidence>
<feature type="non-terminal residue" evidence="6">
    <location>
        <position position="1"/>
    </location>
</feature>
<feature type="non-terminal residue" evidence="6">
    <location>
        <position position="110"/>
    </location>
</feature>
<dbReference type="GO" id="GO:0000110">
    <property type="term" value="C:nucleotide-excision repair factor 1 complex"/>
    <property type="evidence" value="ECO:0007669"/>
    <property type="project" value="TreeGrafter"/>
</dbReference>
<reference evidence="6" key="1">
    <citation type="submission" date="2015-07" db="EMBL/GenBank/DDBJ databases">
        <title>Adaptation to a free-living lifestyle via gene acquisitions in the diplomonad Trepomonas sp. PC1.</title>
        <authorList>
            <person name="Xu F."/>
            <person name="Jerlstrom-Hultqvist J."/>
            <person name="Kolisko M."/>
            <person name="Simpson A.G.B."/>
            <person name="Roger A.J."/>
            <person name="Svard S.G."/>
            <person name="Andersson J.O."/>
        </authorList>
    </citation>
    <scope>NUCLEOTIDE SEQUENCE</scope>
    <source>
        <strain evidence="6">PC1</strain>
    </source>
</reference>
<evidence type="ECO:0000256" key="4">
    <source>
        <dbReference type="ARBA" id="ARBA00023204"/>
    </source>
</evidence>
<dbReference type="GO" id="GO:1901255">
    <property type="term" value="P:nucleotide-excision repair involved in interstrand cross-link repair"/>
    <property type="evidence" value="ECO:0007669"/>
    <property type="project" value="TreeGrafter"/>
</dbReference>
<name>A0A146KIE9_9EUKA</name>
<dbReference type="GO" id="GO:0000712">
    <property type="term" value="P:resolution of meiotic recombination intermediates"/>
    <property type="evidence" value="ECO:0007669"/>
    <property type="project" value="TreeGrafter"/>
</dbReference>
<dbReference type="GO" id="GO:0003684">
    <property type="term" value="F:damaged DNA binding"/>
    <property type="evidence" value="ECO:0007669"/>
    <property type="project" value="TreeGrafter"/>
</dbReference>
<dbReference type="Pfam" id="PF02732">
    <property type="entry name" value="ERCC4"/>
    <property type="match status" value="1"/>
</dbReference>
<accession>A0A146KIE9</accession>
<dbReference type="GO" id="GO:0000014">
    <property type="term" value="F:single-stranded DNA endodeoxyribonuclease activity"/>
    <property type="evidence" value="ECO:0007669"/>
    <property type="project" value="TreeGrafter"/>
</dbReference>
<dbReference type="PANTHER" id="PTHR10150:SF0">
    <property type="entry name" value="DNA REPAIR ENDONUCLEASE XPF"/>
    <property type="match status" value="1"/>
</dbReference>
<dbReference type="InterPro" id="IPR011335">
    <property type="entry name" value="Restrct_endonuc-II-like"/>
</dbReference>
<dbReference type="Gene3D" id="3.40.50.10130">
    <property type="match status" value="1"/>
</dbReference>
<dbReference type="AlphaFoldDB" id="A0A146KIE9"/>
<feature type="domain" description="ERCC4" evidence="5">
    <location>
        <begin position="45"/>
        <end position="105"/>
    </location>
</feature>
<evidence type="ECO:0000256" key="2">
    <source>
        <dbReference type="ARBA" id="ARBA00022801"/>
    </source>
</evidence>
<dbReference type="SUPFAM" id="SSF52980">
    <property type="entry name" value="Restriction endonuclease-like"/>
    <property type="match status" value="1"/>
</dbReference>
<dbReference type="EMBL" id="GDID01001400">
    <property type="protein sequence ID" value="JAP95206.1"/>
    <property type="molecule type" value="Transcribed_RNA"/>
</dbReference>
<dbReference type="PANTHER" id="PTHR10150">
    <property type="entry name" value="DNA REPAIR ENDONUCLEASE XPF"/>
    <property type="match status" value="1"/>
</dbReference>